<proteinExistence type="predicted"/>
<dbReference type="EMBL" id="JAUNZN010000009">
    <property type="protein sequence ID" value="KAK4816490.1"/>
    <property type="molecule type" value="Genomic_DNA"/>
</dbReference>
<sequence>MRVVKHWNRLPREVVDAPSLETFKVFVHIEEIPPEPSLLQAEQTKFSQPFLIGEMLQSRHDLSGPPLDPLQSSPILVFIQSLRKGANFDSTTDPQRLHRQDTRDGQIGSAISPCR</sequence>
<evidence type="ECO:0000313" key="2">
    <source>
        <dbReference type="EMBL" id="KAK4816490.1"/>
    </source>
</evidence>
<evidence type="ECO:0000313" key="3">
    <source>
        <dbReference type="Proteomes" id="UP001333110"/>
    </source>
</evidence>
<name>A0AAN7NIW0_MYCAM</name>
<gene>
    <name evidence="2" type="ORF">QYF61_017451</name>
</gene>
<keyword evidence="3" id="KW-1185">Reference proteome</keyword>
<reference evidence="2 3" key="1">
    <citation type="journal article" date="2023" name="J. Hered.">
        <title>Chromosome-level genome of the wood stork (Mycteria americana) provides insight into avian chromosome evolution.</title>
        <authorList>
            <person name="Flamio R. Jr."/>
            <person name="Ramstad K.M."/>
        </authorList>
    </citation>
    <scope>NUCLEOTIDE SEQUENCE [LARGE SCALE GENOMIC DNA]</scope>
    <source>
        <strain evidence="2">JAX WOST 10</strain>
    </source>
</reference>
<organism evidence="2 3">
    <name type="scientific">Mycteria americana</name>
    <name type="common">Wood stork</name>
    <dbReference type="NCBI Taxonomy" id="33587"/>
    <lineage>
        <taxon>Eukaryota</taxon>
        <taxon>Metazoa</taxon>
        <taxon>Chordata</taxon>
        <taxon>Craniata</taxon>
        <taxon>Vertebrata</taxon>
        <taxon>Euteleostomi</taxon>
        <taxon>Archelosauria</taxon>
        <taxon>Archosauria</taxon>
        <taxon>Dinosauria</taxon>
        <taxon>Saurischia</taxon>
        <taxon>Theropoda</taxon>
        <taxon>Coelurosauria</taxon>
        <taxon>Aves</taxon>
        <taxon>Neognathae</taxon>
        <taxon>Neoaves</taxon>
        <taxon>Aequornithes</taxon>
        <taxon>Ciconiiformes</taxon>
        <taxon>Ciconiidae</taxon>
        <taxon>Mycteria</taxon>
    </lineage>
</organism>
<accession>A0AAN7NIW0</accession>
<dbReference type="Proteomes" id="UP001333110">
    <property type="component" value="Unassembled WGS sequence"/>
</dbReference>
<evidence type="ECO:0000256" key="1">
    <source>
        <dbReference type="SAM" id="MobiDB-lite"/>
    </source>
</evidence>
<feature type="region of interest" description="Disordered" evidence="1">
    <location>
        <begin position="87"/>
        <end position="115"/>
    </location>
</feature>
<protein>
    <submittedName>
        <fullName evidence="2">Uncharacterized protein</fullName>
    </submittedName>
</protein>
<dbReference type="AlphaFoldDB" id="A0AAN7NIW0"/>
<comment type="caution">
    <text evidence="2">The sequence shown here is derived from an EMBL/GenBank/DDBJ whole genome shotgun (WGS) entry which is preliminary data.</text>
</comment>
<feature type="compositionally biased region" description="Basic and acidic residues" evidence="1">
    <location>
        <begin position="95"/>
        <end position="104"/>
    </location>
</feature>